<dbReference type="Proteomes" id="UP000003973">
    <property type="component" value="Unassembled WGS sequence"/>
</dbReference>
<dbReference type="HOGENOM" id="CLU_198942_0_0_4"/>
<evidence type="ECO:0000313" key="1">
    <source>
        <dbReference type="EMBL" id="EQM95098.1"/>
    </source>
</evidence>
<keyword evidence="2" id="KW-1185">Reference proteome</keyword>
<comment type="caution">
    <text evidence="1">The sequence shown here is derived from an EMBL/GenBank/DDBJ whole genome shotgun (WGS) entry which is preliminary data.</text>
</comment>
<reference evidence="1" key="1">
    <citation type="submission" date="2011-10" db="EMBL/GenBank/DDBJ databases">
        <title>The Genome Sequence of Oxalobacter formigenes HOxBLS.</title>
        <authorList>
            <consortium name="The Broad Institute Genome Sequencing Platform"/>
            <person name="Earl A."/>
            <person name="Ward D."/>
            <person name="Feldgarden M."/>
            <person name="Gevers D."/>
            <person name="Allison M.J."/>
            <person name="Humphrey S."/>
            <person name="Young S.K."/>
            <person name="Zeng Q."/>
            <person name="Gargeya S."/>
            <person name="Fitzgerald M."/>
            <person name="Haas B."/>
            <person name="Abouelleil A."/>
            <person name="Alvarado L."/>
            <person name="Arachchi H.M."/>
            <person name="Berlin A."/>
            <person name="Brown A."/>
            <person name="Chapman S.B."/>
            <person name="Chen Z."/>
            <person name="Dunbar C."/>
            <person name="Freedman E."/>
            <person name="Gearin G."/>
            <person name="Goldberg J."/>
            <person name="Griggs A."/>
            <person name="Gujja S."/>
            <person name="Heiman D."/>
            <person name="Howarth C."/>
            <person name="Larson L."/>
            <person name="Lui A."/>
            <person name="MacDonald P.J.P."/>
            <person name="Montmayeur A."/>
            <person name="Murphy C."/>
            <person name="Neiman D."/>
            <person name="Pearson M."/>
            <person name="Priest M."/>
            <person name="Roberts A."/>
            <person name="Saif S."/>
            <person name="Shea T."/>
            <person name="Shenoy N."/>
            <person name="Sisk P."/>
            <person name="Stolte C."/>
            <person name="Sykes S."/>
            <person name="Wortman J."/>
            <person name="Nusbaum C."/>
            <person name="Birren B."/>
        </authorList>
    </citation>
    <scope>NUCLEOTIDE SEQUENCE [LARGE SCALE GENOMIC DNA]</scope>
    <source>
        <strain evidence="1">HOxBLS</strain>
    </source>
</reference>
<sequence>MCDLKTGQKVITPSGRLATVKLILSGCSKKDGFERVICQYDGVENDQENLVTLQPHLLKKVS</sequence>
<dbReference type="RefSeq" id="WP_020995284.1">
    <property type="nucleotide sequence ID" value="NZ_KI392031.1"/>
</dbReference>
<name>T5LUD4_9BURK</name>
<dbReference type="eggNOG" id="ENOG5030UQR">
    <property type="taxonomic scope" value="Bacteria"/>
</dbReference>
<accession>T5LUD4</accession>
<dbReference type="AlphaFoldDB" id="T5LUD4"/>
<protein>
    <submittedName>
        <fullName evidence="1">Uncharacterized protein</fullName>
    </submittedName>
</protein>
<organism evidence="1 2">
    <name type="scientific">Oxalobacter paraformigenes</name>
    <dbReference type="NCBI Taxonomy" id="556268"/>
    <lineage>
        <taxon>Bacteria</taxon>
        <taxon>Pseudomonadati</taxon>
        <taxon>Pseudomonadota</taxon>
        <taxon>Betaproteobacteria</taxon>
        <taxon>Burkholderiales</taxon>
        <taxon>Oxalobacteraceae</taxon>
        <taxon>Oxalobacter</taxon>
    </lineage>
</organism>
<proteinExistence type="predicted"/>
<evidence type="ECO:0000313" key="2">
    <source>
        <dbReference type="Proteomes" id="UP000003973"/>
    </source>
</evidence>
<gene>
    <name evidence="1" type="ORF">OFAG_02322</name>
</gene>
<dbReference type="EMBL" id="ACDP02000029">
    <property type="protein sequence ID" value="EQM95098.1"/>
    <property type="molecule type" value="Genomic_DNA"/>
</dbReference>